<gene>
    <name evidence="3" type="primary">ylbJ</name>
    <name evidence="3" type="ORF">MUO14_22155</name>
</gene>
<feature type="transmembrane region" description="Helical" evidence="1">
    <location>
        <begin position="7"/>
        <end position="29"/>
    </location>
</feature>
<feature type="transmembrane region" description="Helical" evidence="1">
    <location>
        <begin position="79"/>
        <end position="102"/>
    </location>
</feature>
<evidence type="ECO:0000313" key="4">
    <source>
        <dbReference type="Proteomes" id="UP000831880"/>
    </source>
</evidence>
<proteinExistence type="predicted"/>
<feature type="transmembrane region" description="Helical" evidence="1">
    <location>
        <begin position="244"/>
        <end position="267"/>
    </location>
</feature>
<feature type="transmembrane region" description="Helical" evidence="1">
    <location>
        <begin position="279"/>
        <end position="299"/>
    </location>
</feature>
<feature type="transmembrane region" description="Helical" evidence="1">
    <location>
        <begin position="211"/>
        <end position="232"/>
    </location>
</feature>
<feature type="domain" description="Nucleoside transporter/FeoB GTPase Gate" evidence="2">
    <location>
        <begin position="43"/>
        <end position="141"/>
    </location>
</feature>
<feature type="transmembrane region" description="Helical" evidence="1">
    <location>
        <begin position="49"/>
        <end position="72"/>
    </location>
</feature>
<feature type="transmembrane region" description="Helical" evidence="1">
    <location>
        <begin position="150"/>
        <end position="170"/>
    </location>
</feature>
<dbReference type="RefSeq" id="WP_244752670.1">
    <property type="nucleotide sequence ID" value="NZ_CP095074.1"/>
</dbReference>
<dbReference type="NCBIfam" id="TIGR02871">
    <property type="entry name" value="spore_ylbJ"/>
    <property type="match status" value="1"/>
</dbReference>
<dbReference type="InterPro" id="IPR014226">
    <property type="entry name" value="Spore_IM_YlbJ"/>
</dbReference>
<organism evidence="3 4">
    <name type="scientific">Halobacillus shinanisalinarum</name>
    <dbReference type="NCBI Taxonomy" id="2932258"/>
    <lineage>
        <taxon>Bacteria</taxon>
        <taxon>Bacillati</taxon>
        <taxon>Bacillota</taxon>
        <taxon>Bacilli</taxon>
        <taxon>Bacillales</taxon>
        <taxon>Bacillaceae</taxon>
        <taxon>Halobacillus</taxon>
    </lineage>
</organism>
<reference evidence="3 4" key="1">
    <citation type="submission" date="2022-04" db="EMBL/GenBank/DDBJ databases">
        <title>Halobacillus sp. isolated from saltern.</title>
        <authorList>
            <person name="Won M."/>
            <person name="Lee C.-M."/>
            <person name="Woen H.-Y."/>
            <person name="Kwon S.-W."/>
        </authorList>
    </citation>
    <scope>NUCLEOTIDE SEQUENCE [LARGE SCALE GENOMIC DNA]</scope>
    <source>
        <strain evidence="3 4">SSTM10-2</strain>
    </source>
</reference>
<feature type="transmembrane region" description="Helical" evidence="1">
    <location>
        <begin position="122"/>
        <end position="143"/>
    </location>
</feature>
<dbReference type="Proteomes" id="UP000831880">
    <property type="component" value="Chromosome"/>
</dbReference>
<accession>A0ABY4GYP1</accession>
<keyword evidence="1" id="KW-0812">Transmembrane</keyword>
<keyword evidence="1" id="KW-1133">Transmembrane helix</keyword>
<dbReference type="EMBL" id="CP095074">
    <property type="protein sequence ID" value="UOQ93066.1"/>
    <property type="molecule type" value="Genomic_DNA"/>
</dbReference>
<feature type="transmembrane region" description="Helical" evidence="1">
    <location>
        <begin position="368"/>
        <end position="386"/>
    </location>
</feature>
<protein>
    <submittedName>
        <fullName evidence="3">Sporulation integral membrane protein YlbJ</fullName>
    </submittedName>
</protein>
<dbReference type="InterPro" id="IPR011642">
    <property type="entry name" value="Gate_dom"/>
</dbReference>
<name>A0ABY4GYP1_9BACI</name>
<dbReference type="Pfam" id="PF07670">
    <property type="entry name" value="Gate"/>
    <property type="match status" value="1"/>
</dbReference>
<keyword evidence="4" id="KW-1185">Reference proteome</keyword>
<evidence type="ECO:0000313" key="3">
    <source>
        <dbReference type="EMBL" id="UOQ93066.1"/>
    </source>
</evidence>
<sequence>MIDIAKLTTATFTILLIFFTFALILFPGASLTASLRGMDLWATKVFPSLLPFFIIAELLFGFGVVHGVGALCERFMRPLFNVPGTGGFVWVMGMVSGYPAGAKWTRDLRENGHITRIEAERLVSFTNASSPLFLIGVVAVGFFADPALGLFIVAAHYGANLFVGLGMRFYRFREEPHSGKAQTKSLLEALKLIHYTRMNDGRSFGQLLGDAVVRSVQTLILVGGFIMLFSVLTELLKQTGAIQLFSILFTLVGIQEVFQIPLTAGLFEITTGINAITDTHTPLIAQLVLVSFILGFHGLSIQAQIASILADTDIRFAPYFWARFAQGAFAAILIFIFYQYFDITKNSVNAWTGNHNQENIFLSFLDHYGPPFTLFILAYTIYLLWLRKRRKHPRL</sequence>
<keyword evidence="1" id="KW-0472">Membrane</keyword>
<feature type="transmembrane region" description="Helical" evidence="1">
    <location>
        <begin position="320"/>
        <end position="341"/>
    </location>
</feature>
<evidence type="ECO:0000256" key="1">
    <source>
        <dbReference type="SAM" id="Phobius"/>
    </source>
</evidence>
<evidence type="ECO:0000259" key="2">
    <source>
        <dbReference type="Pfam" id="PF07670"/>
    </source>
</evidence>